<dbReference type="Proteomes" id="UP000550707">
    <property type="component" value="Unassembled WGS sequence"/>
</dbReference>
<evidence type="ECO:0000313" key="1">
    <source>
        <dbReference type="EMBL" id="KAF6460508.1"/>
    </source>
</evidence>
<evidence type="ECO:0000313" key="2">
    <source>
        <dbReference type="Proteomes" id="UP000550707"/>
    </source>
</evidence>
<sequence>MHFARRRSGDDCTFAKTRWKIQPLVSAPLPESQDASVLWEPQQEKWSRYVPLYEPSVRNSLLGNAFPNGFRTAVAACTPESKCAGEHPLVAAMSEPVRDERRLLRAGDFSFGPGVGTFWIPILRERTTLCSM</sequence>
<keyword evidence="2" id="KW-1185">Reference proteome</keyword>
<proteinExistence type="predicted"/>
<dbReference type="EMBL" id="JACASF010000009">
    <property type="protein sequence ID" value="KAF6460508.1"/>
    <property type="molecule type" value="Genomic_DNA"/>
</dbReference>
<protein>
    <submittedName>
        <fullName evidence="1">Uncharacterized protein</fullName>
    </submittedName>
</protein>
<organism evidence="1 2">
    <name type="scientific">Molossus molossus</name>
    <name type="common">Pallas' mastiff bat</name>
    <name type="synonym">Vespertilio molossus</name>
    <dbReference type="NCBI Taxonomy" id="27622"/>
    <lineage>
        <taxon>Eukaryota</taxon>
        <taxon>Metazoa</taxon>
        <taxon>Chordata</taxon>
        <taxon>Craniata</taxon>
        <taxon>Vertebrata</taxon>
        <taxon>Euteleostomi</taxon>
        <taxon>Mammalia</taxon>
        <taxon>Eutheria</taxon>
        <taxon>Laurasiatheria</taxon>
        <taxon>Chiroptera</taxon>
        <taxon>Yangochiroptera</taxon>
        <taxon>Molossidae</taxon>
        <taxon>Molossus</taxon>
    </lineage>
</organism>
<name>A0A7J8GKX1_MOLMO</name>
<dbReference type="AlphaFoldDB" id="A0A7J8GKX1"/>
<reference evidence="1 2" key="1">
    <citation type="journal article" date="2020" name="Nature">
        <title>Six reference-quality genomes reveal evolution of bat adaptations.</title>
        <authorList>
            <person name="Jebb D."/>
            <person name="Huang Z."/>
            <person name="Pippel M."/>
            <person name="Hughes G.M."/>
            <person name="Lavrichenko K."/>
            <person name="Devanna P."/>
            <person name="Winkler S."/>
            <person name="Jermiin L.S."/>
            <person name="Skirmuntt E.C."/>
            <person name="Katzourakis A."/>
            <person name="Burkitt-Gray L."/>
            <person name="Ray D.A."/>
            <person name="Sullivan K.A.M."/>
            <person name="Roscito J.G."/>
            <person name="Kirilenko B.M."/>
            <person name="Davalos L.M."/>
            <person name="Corthals A.P."/>
            <person name="Power M.L."/>
            <person name="Jones G."/>
            <person name="Ransome R.D."/>
            <person name="Dechmann D.K.N."/>
            <person name="Locatelli A.G."/>
            <person name="Puechmaille S.J."/>
            <person name="Fedrigo O."/>
            <person name="Jarvis E.D."/>
            <person name="Hiller M."/>
            <person name="Vernes S.C."/>
            <person name="Myers E.W."/>
            <person name="Teeling E.C."/>
        </authorList>
    </citation>
    <scope>NUCLEOTIDE SEQUENCE [LARGE SCALE GENOMIC DNA]</scope>
    <source>
        <strain evidence="1">MMolMol1</strain>
        <tissue evidence="1">Muscle</tissue>
    </source>
</reference>
<accession>A0A7J8GKX1</accession>
<dbReference type="InParanoid" id="A0A7J8GKX1"/>
<comment type="caution">
    <text evidence="1">The sequence shown here is derived from an EMBL/GenBank/DDBJ whole genome shotgun (WGS) entry which is preliminary data.</text>
</comment>
<gene>
    <name evidence="1" type="ORF">HJG59_011423</name>
</gene>